<name>A0A8S5UK50_9CAUD</name>
<sequence>MNTITLFFKNYRKKNSFICTFMEKHLCLHHILCRYL</sequence>
<evidence type="ECO:0000313" key="1">
    <source>
        <dbReference type="EMBL" id="DAF94855.1"/>
    </source>
</evidence>
<proteinExistence type="predicted"/>
<accession>A0A8S5UK50</accession>
<reference evidence="1" key="1">
    <citation type="journal article" date="2021" name="Proc. Natl. Acad. Sci. U.S.A.">
        <title>A Catalog of Tens of Thousands of Viruses from Human Metagenomes Reveals Hidden Associations with Chronic Diseases.</title>
        <authorList>
            <person name="Tisza M.J."/>
            <person name="Buck C.B."/>
        </authorList>
    </citation>
    <scope>NUCLEOTIDE SEQUENCE</scope>
    <source>
        <strain evidence="1">CtTrm2</strain>
    </source>
</reference>
<organism evidence="1">
    <name type="scientific">Myoviridae sp. ctTrm2</name>
    <dbReference type="NCBI Taxonomy" id="2825114"/>
    <lineage>
        <taxon>Viruses</taxon>
        <taxon>Duplodnaviria</taxon>
        <taxon>Heunggongvirae</taxon>
        <taxon>Uroviricota</taxon>
        <taxon>Caudoviricetes</taxon>
    </lineage>
</organism>
<dbReference type="EMBL" id="BK016097">
    <property type="protein sequence ID" value="DAF94855.1"/>
    <property type="molecule type" value="Genomic_DNA"/>
</dbReference>
<protein>
    <submittedName>
        <fullName evidence="1">Uncharacterized protein</fullName>
    </submittedName>
</protein>